<protein>
    <submittedName>
        <fullName evidence="1">Uncharacterized protein</fullName>
    </submittedName>
</protein>
<dbReference type="AlphaFoldDB" id="A0AAE8MSX1"/>
<evidence type="ECO:0000313" key="2">
    <source>
        <dbReference type="Proteomes" id="UP001187682"/>
    </source>
</evidence>
<reference evidence="1" key="1">
    <citation type="submission" date="2018-03" db="EMBL/GenBank/DDBJ databases">
        <authorList>
            <person name="Guldener U."/>
        </authorList>
    </citation>
    <scope>NUCLEOTIDE SEQUENCE</scope>
</reference>
<gene>
    <name evidence="1" type="ORF">DNG_02696</name>
</gene>
<accession>A0AAE8MSX1</accession>
<evidence type="ECO:0000313" key="1">
    <source>
        <dbReference type="EMBL" id="SPN99844.1"/>
    </source>
</evidence>
<proteinExistence type="predicted"/>
<dbReference type="Proteomes" id="UP001187682">
    <property type="component" value="Unassembled WGS sequence"/>
</dbReference>
<name>A0AAE8MSX1_9PEZI</name>
<sequence>MVSPHLERANREAHRIQGLVEHVLDDKAREFELEDIPGADVGTSNISKRAATAAQDVVGD</sequence>
<organism evidence="1 2">
    <name type="scientific">Cephalotrichum gorgonifer</name>
    <dbReference type="NCBI Taxonomy" id="2041049"/>
    <lineage>
        <taxon>Eukaryota</taxon>
        <taxon>Fungi</taxon>
        <taxon>Dikarya</taxon>
        <taxon>Ascomycota</taxon>
        <taxon>Pezizomycotina</taxon>
        <taxon>Sordariomycetes</taxon>
        <taxon>Hypocreomycetidae</taxon>
        <taxon>Microascales</taxon>
        <taxon>Microascaceae</taxon>
        <taxon>Cephalotrichum</taxon>
    </lineage>
</organism>
<comment type="caution">
    <text evidence="1">The sequence shown here is derived from an EMBL/GenBank/DDBJ whole genome shotgun (WGS) entry which is preliminary data.</text>
</comment>
<keyword evidence="2" id="KW-1185">Reference proteome</keyword>
<dbReference type="EMBL" id="ONZQ02000003">
    <property type="protein sequence ID" value="SPN99844.1"/>
    <property type="molecule type" value="Genomic_DNA"/>
</dbReference>